<protein>
    <submittedName>
        <fullName evidence="6">FCD domain-containing protein</fullName>
    </submittedName>
    <submittedName>
        <fullName evidence="8">FadR family transcriptional regulator</fullName>
    </submittedName>
    <submittedName>
        <fullName evidence="7">GntR family transcriptional regulator</fullName>
    </submittedName>
</protein>
<proteinExistence type="predicted"/>
<dbReference type="Proteomes" id="UP000474042">
    <property type="component" value="Unassembled WGS sequence"/>
</dbReference>
<evidence type="ECO:0000256" key="2">
    <source>
        <dbReference type="ARBA" id="ARBA00023125"/>
    </source>
</evidence>
<dbReference type="InterPro" id="IPR008920">
    <property type="entry name" value="TF_FadR/GntR_C"/>
</dbReference>
<accession>A0A2S7FDI0</accession>
<evidence type="ECO:0000313" key="6">
    <source>
        <dbReference type="EMBL" id="NAS19564.1"/>
    </source>
</evidence>
<keyword evidence="3" id="KW-0804">Transcription</keyword>
<sequence length="222" mass="25086">MLNPVKNIKVYEAIIEQIKDSVKNGELKSGDKLPSERELAEKLQVSRTSVREALKALSMLGLIDSKHGDGNFIKSNVEDCLLEPLSVVFLLIGNRNEEIFQLRRIIEPEAAAIAANNITEYELNELRLINEKIKESSDTESGAELDRKFHYKIVKASGNNLLSTIMFSVSVLVEKYIDNSHIHNSNKDIVYSQHEDIYIALKEHNAEKAFNLVKKHLELGSI</sequence>
<reference evidence="6 11" key="4">
    <citation type="submission" date="2020-01" db="EMBL/GenBank/DDBJ databases">
        <title>Genome sequence of a 1,3-propanediol producer, Clostridium butyricum S3.</title>
        <authorList>
            <person name="Zhou J."/>
        </authorList>
    </citation>
    <scope>NUCLEOTIDE SEQUENCE [LARGE SCALE GENOMIC DNA]</scope>
    <source>
        <strain evidence="6 11">S3</strain>
    </source>
</reference>
<evidence type="ECO:0000313" key="5">
    <source>
        <dbReference type="EMBL" id="GEQ20410.1"/>
    </source>
</evidence>
<evidence type="ECO:0000313" key="7">
    <source>
        <dbReference type="EMBL" id="PPV16778.1"/>
    </source>
</evidence>
<dbReference type="SMART" id="SM00345">
    <property type="entry name" value="HTH_GNTR"/>
    <property type="match status" value="1"/>
</dbReference>
<name>A0A2S7FDI0_CLOBU</name>
<dbReference type="CDD" id="cd07377">
    <property type="entry name" value="WHTH_GntR"/>
    <property type="match status" value="1"/>
</dbReference>
<dbReference type="InterPro" id="IPR036388">
    <property type="entry name" value="WH-like_DNA-bd_sf"/>
</dbReference>
<dbReference type="PROSITE" id="PS50949">
    <property type="entry name" value="HTH_GNTR"/>
    <property type="match status" value="1"/>
</dbReference>
<evidence type="ECO:0000259" key="4">
    <source>
        <dbReference type="PROSITE" id="PS50949"/>
    </source>
</evidence>
<evidence type="ECO:0000313" key="11">
    <source>
        <dbReference type="Proteomes" id="UP000474042"/>
    </source>
</evidence>
<dbReference type="Proteomes" id="UP000238081">
    <property type="component" value="Unassembled WGS sequence"/>
</dbReference>
<dbReference type="SUPFAM" id="SSF48008">
    <property type="entry name" value="GntR ligand-binding domain-like"/>
    <property type="match status" value="1"/>
</dbReference>
<dbReference type="Gene3D" id="1.10.10.10">
    <property type="entry name" value="Winged helix-like DNA-binding domain superfamily/Winged helix DNA-binding domain"/>
    <property type="match status" value="1"/>
</dbReference>
<dbReference type="RefSeq" id="WP_002581523.1">
    <property type="nucleotide sequence ID" value="NZ_AP019717.1"/>
</dbReference>
<dbReference type="InterPro" id="IPR036390">
    <property type="entry name" value="WH_DNA-bd_sf"/>
</dbReference>
<reference evidence="5 10" key="3">
    <citation type="submission" date="2019-07" db="EMBL/GenBank/DDBJ databases">
        <title>Whole genome shotgun sequence of Clostridium butyricum NBRC 3858.</title>
        <authorList>
            <person name="Hosoyama A."/>
            <person name="Uohara A."/>
            <person name="Ohji S."/>
            <person name="Ichikawa N."/>
        </authorList>
    </citation>
    <scope>NUCLEOTIDE SEQUENCE [LARGE SCALE GENOMIC DNA]</scope>
    <source>
        <strain evidence="5 10">NBRC 3858</strain>
    </source>
</reference>
<dbReference type="InterPro" id="IPR011711">
    <property type="entry name" value="GntR_C"/>
</dbReference>
<evidence type="ECO:0000256" key="3">
    <source>
        <dbReference type="ARBA" id="ARBA00023163"/>
    </source>
</evidence>
<dbReference type="PANTHER" id="PTHR43537:SF43">
    <property type="entry name" value="GNTR-FAMILY TRANSCRIPTIONAL REGULATOR"/>
    <property type="match status" value="1"/>
</dbReference>
<dbReference type="Gene3D" id="1.20.120.530">
    <property type="entry name" value="GntR ligand-binding domain-like"/>
    <property type="match status" value="1"/>
</dbReference>
<dbReference type="AlphaFoldDB" id="A0A2S7FDI0"/>
<organism evidence="7 9">
    <name type="scientific">Clostridium butyricum</name>
    <dbReference type="NCBI Taxonomy" id="1492"/>
    <lineage>
        <taxon>Bacteria</taxon>
        <taxon>Bacillati</taxon>
        <taxon>Bacillota</taxon>
        <taxon>Clostridia</taxon>
        <taxon>Eubacteriales</taxon>
        <taxon>Clostridiaceae</taxon>
        <taxon>Clostridium</taxon>
    </lineage>
</organism>
<dbReference type="SMART" id="SM00895">
    <property type="entry name" value="FCD"/>
    <property type="match status" value="1"/>
</dbReference>
<dbReference type="KEGG" id="cbut:ATN24_19175"/>
<keyword evidence="2" id="KW-0238">DNA-binding</keyword>
<evidence type="ECO:0000313" key="9">
    <source>
        <dbReference type="Proteomes" id="UP000238081"/>
    </source>
</evidence>
<feature type="domain" description="HTH gntR-type" evidence="4">
    <location>
        <begin position="8"/>
        <end position="76"/>
    </location>
</feature>
<dbReference type="Pfam" id="PF07729">
    <property type="entry name" value="FCD"/>
    <property type="match status" value="1"/>
</dbReference>
<dbReference type="GO" id="GO:0003700">
    <property type="term" value="F:DNA-binding transcription factor activity"/>
    <property type="evidence" value="ECO:0007669"/>
    <property type="project" value="InterPro"/>
</dbReference>
<dbReference type="PANTHER" id="PTHR43537">
    <property type="entry name" value="TRANSCRIPTIONAL REGULATOR, GNTR FAMILY"/>
    <property type="match status" value="1"/>
</dbReference>
<dbReference type="EMBL" id="WOFV02000081">
    <property type="protein sequence ID" value="NAS19564.1"/>
    <property type="molecule type" value="Genomic_DNA"/>
</dbReference>
<gene>
    <name evidence="7" type="ORF">AWN73_09715</name>
    <name evidence="5" type="ORF">CBU02nite_09160</name>
    <name evidence="8" type="ORF">FF104_18945</name>
    <name evidence="6" type="ORF">GND98_017310</name>
</gene>
<dbReference type="EMBL" id="LRDH01000067">
    <property type="protein sequence ID" value="PPV16778.1"/>
    <property type="molecule type" value="Genomic_DNA"/>
</dbReference>
<keyword evidence="1" id="KW-0805">Transcription regulation</keyword>
<evidence type="ECO:0000313" key="12">
    <source>
        <dbReference type="Proteomes" id="UP000515243"/>
    </source>
</evidence>
<dbReference type="GeneID" id="92946293"/>
<dbReference type="EMBL" id="CP040627">
    <property type="protein sequence ID" value="QMW92997.1"/>
    <property type="molecule type" value="Genomic_DNA"/>
</dbReference>
<dbReference type="OrthoDB" id="9799482at2"/>
<dbReference type="SUPFAM" id="SSF46785">
    <property type="entry name" value="Winged helix' DNA-binding domain"/>
    <property type="match status" value="1"/>
</dbReference>
<dbReference type="GO" id="GO:0003677">
    <property type="term" value="F:DNA binding"/>
    <property type="evidence" value="ECO:0007669"/>
    <property type="project" value="UniProtKB-KW"/>
</dbReference>
<evidence type="ECO:0000313" key="10">
    <source>
        <dbReference type="Proteomes" id="UP000321089"/>
    </source>
</evidence>
<dbReference type="Pfam" id="PF00392">
    <property type="entry name" value="GntR"/>
    <property type="match status" value="1"/>
</dbReference>
<evidence type="ECO:0000313" key="8">
    <source>
        <dbReference type="EMBL" id="QMW92997.1"/>
    </source>
</evidence>
<reference evidence="8 12" key="2">
    <citation type="submission" date="2019-05" db="EMBL/GenBank/DDBJ databases">
        <authorList>
            <person name="Schori C."/>
            <person name="Ahrens C."/>
        </authorList>
    </citation>
    <scope>NUCLEOTIDE SEQUENCE [LARGE SCALE GENOMIC DNA]</scope>
    <source>
        <strain evidence="8 12">DSM 10702</strain>
    </source>
</reference>
<dbReference type="Proteomes" id="UP000321089">
    <property type="component" value="Unassembled WGS sequence"/>
</dbReference>
<dbReference type="EMBL" id="BKBC01000008">
    <property type="protein sequence ID" value="GEQ20410.1"/>
    <property type="molecule type" value="Genomic_DNA"/>
</dbReference>
<dbReference type="Proteomes" id="UP000515243">
    <property type="component" value="Chromosome 2"/>
</dbReference>
<evidence type="ECO:0000256" key="1">
    <source>
        <dbReference type="ARBA" id="ARBA00023015"/>
    </source>
</evidence>
<dbReference type="PRINTS" id="PR00035">
    <property type="entry name" value="HTHGNTR"/>
</dbReference>
<reference evidence="7 9" key="1">
    <citation type="submission" date="2016-01" db="EMBL/GenBank/DDBJ databases">
        <title>Characterization of the Clostridium difficile lineages that are prevalent in Hong Kong and China.</title>
        <authorList>
            <person name="Kwok J.S.-L."/>
            <person name="Lam W.-Y."/>
            <person name="Ip M."/>
            <person name="Chan T.-F."/>
            <person name="Hawkey P.M."/>
            <person name="Tsui S.K.-W."/>
        </authorList>
    </citation>
    <scope>NUCLEOTIDE SEQUENCE [LARGE SCALE GENOMIC DNA]</scope>
    <source>
        <strain evidence="7 9">300064</strain>
    </source>
</reference>
<dbReference type="InterPro" id="IPR000524">
    <property type="entry name" value="Tscrpt_reg_HTH_GntR"/>
</dbReference>